<dbReference type="Proteomes" id="UP000799421">
    <property type="component" value="Unassembled WGS sequence"/>
</dbReference>
<evidence type="ECO:0000259" key="4">
    <source>
        <dbReference type="Pfam" id="PF08626"/>
    </source>
</evidence>
<feature type="domain" description="Trs120/TRAPPC9 TPR region" evidence="5">
    <location>
        <begin position="377"/>
        <end position="655"/>
    </location>
</feature>
<accession>A0A6A7C1C1</accession>
<feature type="compositionally biased region" description="Low complexity" evidence="3">
    <location>
        <begin position="228"/>
        <end position="239"/>
    </location>
</feature>
<protein>
    <recommendedName>
        <fullName evidence="9">Trs120-domain-containing protein</fullName>
    </recommendedName>
</protein>
<evidence type="ECO:0008006" key="9">
    <source>
        <dbReference type="Google" id="ProtNLM"/>
    </source>
</evidence>
<name>A0A6A7C1C1_9PEZI</name>
<evidence type="ECO:0000313" key="8">
    <source>
        <dbReference type="Proteomes" id="UP000799421"/>
    </source>
</evidence>
<dbReference type="InterPro" id="IPR058565">
    <property type="entry name" value="Ig_TRAPPC9_Trs120_1st"/>
</dbReference>
<organism evidence="7 8">
    <name type="scientific">Piedraia hortae CBS 480.64</name>
    <dbReference type="NCBI Taxonomy" id="1314780"/>
    <lineage>
        <taxon>Eukaryota</taxon>
        <taxon>Fungi</taxon>
        <taxon>Dikarya</taxon>
        <taxon>Ascomycota</taxon>
        <taxon>Pezizomycotina</taxon>
        <taxon>Dothideomycetes</taxon>
        <taxon>Dothideomycetidae</taxon>
        <taxon>Capnodiales</taxon>
        <taxon>Piedraiaceae</taxon>
        <taxon>Piedraia</taxon>
    </lineage>
</organism>
<evidence type="ECO:0000256" key="1">
    <source>
        <dbReference type="ARBA" id="ARBA00004555"/>
    </source>
</evidence>
<dbReference type="AlphaFoldDB" id="A0A6A7C1C1"/>
<dbReference type="EMBL" id="MU005974">
    <property type="protein sequence ID" value="KAF2861193.1"/>
    <property type="molecule type" value="Genomic_DNA"/>
</dbReference>
<proteinExistence type="predicted"/>
<dbReference type="PANTHER" id="PTHR21512">
    <property type="entry name" value="TRAFFICKING PROTEIN PARTICLE COMPLEX SUBUNIT 9"/>
    <property type="match status" value="1"/>
</dbReference>
<comment type="subcellular location">
    <subcellularLocation>
        <location evidence="1">Golgi apparatus</location>
    </subcellularLocation>
</comment>
<dbReference type="Pfam" id="PF08626">
    <property type="entry name" value="TRAPPC9-Trs120"/>
    <property type="match status" value="1"/>
</dbReference>
<feature type="non-terminal residue" evidence="7">
    <location>
        <position position="1058"/>
    </location>
</feature>
<evidence type="ECO:0000259" key="6">
    <source>
        <dbReference type="Pfam" id="PF26254"/>
    </source>
</evidence>
<dbReference type="Pfam" id="PF26254">
    <property type="entry name" value="Ig_TRAPPC9-Trs120_1st"/>
    <property type="match status" value="1"/>
</dbReference>
<evidence type="ECO:0000313" key="7">
    <source>
        <dbReference type="EMBL" id="KAF2861193.1"/>
    </source>
</evidence>
<feature type="domain" description="Trs120/TRAPPC9 N-terminal" evidence="4">
    <location>
        <begin position="4"/>
        <end position="346"/>
    </location>
</feature>
<evidence type="ECO:0000259" key="5">
    <source>
        <dbReference type="Pfam" id="PF26251"/>
    </source>
</evidence>
<dbReference type="InterPro" id="IPR058563">
    <property type="entry name" value="Trs120_TRAPPC9_N"/>
</dbReference>
<dbReference type="GO" id="GO:0005802">
    <property type="term" value="C:trans-Golgi network"/>
    <property type="evidence" value="ECO:0007669"/>
    <property type="project" value="TreeGrafter"/>
</dbReference>
<dbReference type="InterPro" id="IPR013935">
    <property type="entry name" value="Trs120_TRAPPC9"/>
</dbReference>
<feature type="compositionally biased region" description="Polar residues" evidence="3">
    <location>
        <begin position="191"/>
        <end position="200"/>
    </location>
</feature>
<feature type="region of interest" description="Disordered" evidence="3">
    <location>
        <begin position="185"/>
        <end position="277"/>
    </location>
</feature>
<dbReference type="Pfam" id="PF26251">
    <property type="entry name" value="TPR_TRAPPC9-Trs120"/>
    <property type="match status" value="1"/>
</dbReference>
<feature type="domain" description="Trs120/TRAPPC9 first Ig-like" evidence="6">
    <location>
        <begin position="669"/>
        <end position="823"/>
    </location>
</feature>
<evidence type="ECO:0000256" key="2">
    <source>
        <dbReference type="ARBA" id="ARBA00023034"/>
    </source>
</evidence>
<dbReference type="PANTHER" id="PTHR21512:SF5">
    <property type="entry name" value="TRAFFICKING PROTEIN PARTICLE COMPLEX SUBUNIT 9"/>
    <property type="match status" value="1"/>
</dbReference>
<evidence type="ECO:0000256" key="3">
    <source>
        <dbReference type="SAM" id="MobiDB-lite"/>
    </source>
</evidence>
<dbReference type="InterPro" id="IPR036238">
    <property type="entry name" value="Transglutaminase_C_sf"/>
</dbReference>
<dbReference type="OrthoDB" id="27962at2759"/>
<dbReference type="InterPro" id="IPR058564">
    <property type="entry name" value="TPR_TRAPPC9_Trs120"/>
</dbReference>
<keyword evidence="8" id="KW-1185">Reference proteome</keyword>
<dbReference type="SUPFAM" id="SSF49309">
    <property type="entry name" value="Transglutaminase, two C-terminal domains"/>
    <property type="match status" value="1"/>
</dbReference>
<reference evidence="7" key="1">
    <citation type="journal article" date="2020" name="Stud. Mycol.">
        <title>101 Dothideomycetes genomes: a test case for predicting lifestyles and emergence of pathogens.</title>
        <authorList>
            <person name="Haridas S."/>
            <person name="Albert R."/>
            <person name="Binder M."/>
            <person name="Bloem J."/>
            <person name="Labutti K."/>
            <person name="Salamov A."/>
            <person name="Andreopoulos B."/>
            <person name="Baker S."/>
            <person name="Barry K."/>
            <person name="Bills G."/>
            <person name="Bluhm B."/>
            <person name="Cannon C."/>
            <person name="Castanera R."/>
            <person name="Culley D."/>
            <person name="Daum C."/>
            <person name="Ezra D."/>
            <person name="Gonzalez J."/>
            <person name="Henrissat B."/>
            <person name="Kuo A."/>
            <person name="Liang C."/>
            <person name="Lipzen A."/>
            <person name="Lutzoni F."/>
            <person name="Magnuson J."/>
            <person name="Mondo S."/>
            <person name="Nolan M."/>
            <person name="Ohm R."/>
            <person name="Pangilinan J."/>
            <person name="Park H.-J."/>
            <person name="Ramirez L."/>
            <person name="Alfaro M."/>
            <person name="Sun H."/>
            <person name="Tritt A."/>
            <person name="Yoshinaga Y."/>
            <person name="Zwiers L.-H."/>
            <person name="Turgeon B."/>
            <person name="Goodwin S."/>
            <person name="Spatafora J."/>
            <person name="Crous P."/>
            <person name="Grigoriev I."/>
        </authorList>
    </citation>
    <scope>NUCLEOTIDE SEQUENCE</scope>
    <source>
        <strain evidence="7">CBS 480.64</strain>
    </source>
</reference>
<sequence>MDRYSPVAPAAIRVQILPVGHVLPTRFLEAVDQLNLHASTIRLEEVESTLLYNYSTSASSQQEQALSPYELFREPLLVLGVADGLCMDSEERQSELKHAAQCIKERYPRVVHRHILVLQESDEDDNTTAIANEDYHSAACRISARFLIDLSTYAKAMQATPSVQTPGQTAKSIQRIMSILGEEVMQPAPDSGTNTSTQETGSPNGSRPSSRGIHSPPRTSSVATRGVHSPPRSSSAAHHLAGTPPRSSSVASNRSKDHNRLNSQDRAPVFGGKGKDRGKARVGIVLAHIHMMAGHWSDALRMFVEHTSTARHSSDQLWHAKGLEGIAVCMLLLTWAGVEFSIPSICFKAIDRASAQVSRLSGILSSESTVLAAVRKLSTCLPDLYRHILELYASAEGPIELPFIVAAEARIRFGNLMAFIINTNGQLDKSALSLLVERKRESKKPKRRSGNEVLSKSAIAAVVSEAFPTEEDEVPLTTQTLLLTGIYGVYSALNMERKAGLTLAELVSKLTTALTQARKLGAAEAGIHPAASLSVESGSDTVVSEIIESQGAEELAQSLAKVFGINLISEDTNSAVRDFGSDVLKVEVMRRLAAFCGAAPDPDGVLLLESSFLKACTPGSVLDLRPKSYPNKVSRDEQTQHASSMLRTIGMSKHLSVNALAAYWDLYLVRFVEFAPSDNAQALVPYTNTSLITHAQAGPLLYDAHARHAGQGPAKQLLVRNESPTCVVTLQNPLDISVEIESIALESKGVHFTTLAFETTTLGPRCFQQLSFKVSPSEVGEASITGCVIKITGCEKRRFYIFNTPWTPRPSVLVKHQGQAARSGDGSSVTAPLTTVLVQVVPAMPLLELAAPDEKTVFTLLDGEDIAVAMVLRNTTPHLPAAIIAVADTGNILQLEDRKEGTLAIVQPLEKTTLHFRLKGRMGVSQTILHLSYRPNPPSKTDAWVRILVVPLKLTVGSVCQAQDLEITDLNETTIQVSFDLTASTALRYWTQSDEQHGLAPNETRRINLTIQRWDAAPDEDEVELRTELAHRTSVSWRTWTGGCEGKVDLSGLVLSET</sequence>
<dbReference type="GO" id="GO:0003810">
    <property type="term" value="F:protein-glutamine gamma-glutamyltransferase activity"/>
    <property type="evidence" value="ECO:0007669"/>
    <property type="project" value="InterPro"/>
</dbReference>
<keyword evidence="2" id="KW-0333">Golgi apparatus</keyword>
<feature type="compositionally biased region" description="Low complexity" evidence="3">
    <location>
        <begin position="201"/>
        <end position="212"/>
    </location>
</feature>
<gene>
    <name evidence="7" type="ORF">K470DRAFT_191536</name>
</gene>